<dbReference type="SUPFAM" id="SSF56059">
    <property type="entry name" value="Glutathione synthetase ATP-binding domain-like"/>
    <property type="match status" value="1"/>
</dbReference>
<protein>
    <recommendedName>
        <fullName evidence="3">ATP-grasp domain-containing protein</fullName>
    </recommendedName>
</protein>
<evidence type="ECO:0000313" key="1">
    <source>
        <dbReference type="EMBL" id="KEY69330.1"/>
    </source>
</evidence>
<sequence length="570" mass="62985">MPVLADHNPSTASSVPQVITANYPKYAHNFTPLHTQNTSAMMMAQIARATPVAMIRKKTNEPVVPNSPEPVNLPEIQLETTLANLYRQASSRHGRKRIAQVLSCVNAGIALTPDVPRNTKYLYQDGCFNSTIEKDETANTKANRQRQLAIKYLSLIAQRDAFVSGDTHAIFFYIGDFPEQIAHDKSQAEETLAVLPASQRPKLLFCSGPDSIPVENEGIDFLAHKIMLDGLEKYPLLNAPETHWTINSKLALAKSGLPTPRCEYIELDGYIAEAAECCAACQKDPEAFPIVATCNGNRGKWIEKQSALIHKKLAERELPFVLKNQQTFGGAGTYIIRTEDERRRITEELQSGILRKLLSAVTKDNVHLEPGTLILSDMVKDPIGDYGLTFFVNDDGRDPTFLAASEQITNGEGAWMGSTINYSRQLELKKKFEPLVKKIARWIQGHGYIGPAGADILETAASSDDKDNFHIVDLNIRTSGSLCLPLLRGHFTSRGLPCASSSSVSTRMNRKNFIALFSKEFSSGQMCILSWYEDTESGMSVADVAIGAVDEQGLEEAMKRMAQVTEQITF</sequence>
<dbReference type="HOGENOM" id="CLU_042176_0_1_1"/>
<dbReference type="OrthoDB" id="5946236at2759"/>
<dbReference type="Gene3D" id="3.30.470.20">
    <property type="entry name" value="ATP-grasp fold, B domain"/>
    <property type="match status" value="1"/>
</dbReference>
<gene>
    <name evidence="1" type="ORF">S7711_11252</name>
</gene>
<keyword evidence="2" id="KW-1185">Reference proteome</keyword>
<organism evidence="1 2">
    <name type="scientific">Stachybotrys chartarum (strain CBS 109288 / IBT 7711)</name>
    <name type="common">Toxic black mold</name>
    <name type="synonym">Stilbospora chartarum</name>
    <dbReference type="NCBI Taxonomy" id="1280523"/>
    <lineage>
        <taxon>Eukaryota</taxon>
        <taxon>Fungi</taxon>
        <taxon>Dikarya</taxon>
        <taxon>Ascomycota</taxon>
        <taxon>Pezizomycotina</taxon>
        <taxon>Sordariomycetes</taxon>
        <taxon>Hypocreomycetidae</taxon>
        <taxon>Hypocreales</taxon>
        <taxon>Stachybotryaceae</taxon>
        <taxon>Stachybotrys</taxon>
    </lineage>
</organism>
<dbReference type="PANTHER" id="PTHR37018:SF1">
    <property type="entry name" value="CULTURE SPECIFIC PROTEIN, PUTATIVE (AFU_ORTHOLOGUE AFUA_2G00130)-RELATED"/>
    <property type="match status" value="1"/>
</dbReference>
<dbReference type="AlphaFoldDB" id="A0A084AVK1"/>
<dbReference type="EMBL" id="KL648533">
    <property type="protein sequence ID" value="KEY69330.1"/>
    <property type="molecule type" value="Genomic_DNA"/>
</dbReference>
<dbReference type="InterPro" id="IPR053269">
    <property type="entry name" value="Asp-Met_ligase"/>
</dbReference>
<proteinExistence type="predicted"/>
<dbReference type="Proteomes" id="UP000028045">
    <property type="component" value="Unassembled WGS sequence"/>
</dbReference>
<dbReference type="PANTHER" id="PTHR37018">
    <property type="entry name" value="CULTURE SPECIFIC PROTEIN, PUTATIVE (AFU_ORTHOLOGUE AFUA_2G00130)-RELATED"/>
    <property type="match status" value="1"/>
</dbReference>
<evidence type="ECO:0008006" key="3">
    <source>
        <dbReference type="Google" id="ProtNLM"/>
    </source>
</evidence>
<accession>A0A084AVK1</accession>
<reference evidence="1 2" key="1">
    <citation type="journal article" date="2014" name="BMC Genomics">
        <title>Comparative genome sequencing reveals chemotype-specific gene clusters in the toxigenic black mold Stachybotrys.</title>
        <authorList>
            <person name="Semeiks J."/>
            <person name="Borek D."/>
            <person name="Otwinowski Z."/>
            <person name="Grishin N.V."/>
        </authorList>
    </citation>
    <scope>NUCLEOTIDE SEQUENCE [LARGE SCALE GENOMIC DNA]</scope>
    <source>
        <strain evidence="2">CBS 109288 / IBT 7711</strain>
    </source>
</reference>
<name>A0A084AVK1_STACB</name>
<evidence type="ECO:0000313" key="2">
    <source>
        <dbReference type="Proteomes" id="UP000028045"/>
    </source>
</evidence>